<dbReference type="Gene3D" id="3.40.630.30">
    <property type="match status" value="1"/>
</dbReference>
<dbReference type="SUPFAM" id="SSF55729">
    <property type="entry name" value="Acyl-CoA N-acyltransferases (Nat)"/>
    <property type="match status" value="1"/>
</dbReference>
<reference evidence="2 3" key="1">
    <citation type="submission" date="2017-05" db="EMBL/GenBank/DDBJ databases">
        <authorList>
            <person name="Varghese N."/>
            <person name="Submissions S."/>
        </authorList>
    </citation>
    <scope>NUCLEOTIDE SEQUENCE [LARGE SCALE GENOMIC DNA]</scope>
    <source>
        <strain evidence="2 3">DSM 29734</strain>
    </source>
</reference>
<dbReference type="InterPro" id="IPR016181">
    <property type="entry name" value="Acyl_CoA_acyltransferase"/>
</dbReference>
<proteinExistence type="predicted"/>
<organism evidence="2 3">
    <name type="scientific">Shimia sagamensis</name>
    <dbReference type="NCBI Taxonomy" id="1566352"/>
    <lineage>
        <taxon>Bacteria</taxon>
        <taxon>Pseudomonadati</taxon>
        <taxon>Pseudomonadota</taxon>
        <taxon>Alphaproteobacteria</taxon>
        <taxon>Rhodobacterales</taxon>
        <taxon>Roseobacteraceae</taxon>
    </lineage>
</organism>
<protein>
    <submittedName>
        <fullName evidence="2">Protein N-acetyltransferase, RimJ/RimL family</fullName>
    </submittedName>
</protein>
<dbReference type="PANTHER" id="PTHR43792:SF1">
    <property type="entry name" value="N-ACETYLTRANSFERASE DOMAIN-CONTAINING PROTEIN"/>
    <property type="match status" value="1"/>
</dbReference>
<dbReference type="EMBL" id="FXTY01000005">
    <property type="protein sequence ID" value="SMP27130.1"/>
    <property type="molecule type" value="Genomic_DNA"/>
</dbReference>
<evidence type="ECO:0000313" key="2">
    <source>
        <dbReference type="EMBL" id="SMP27130.1"/>
    </source>
</evidence>
<evidence type="ECO:0000313" key="3">
    <source>
        <dbReference type="Proteomes" id="UP001157961"/>
    </source>
</evidence>
<gene>
    <name evidence="2" type="ORF">SAMN06265373_105374</name>
</gene>
<dbReference type="PROSITE" id="PS51186">
    <property type="entry name" value="GNAT"/>
    <property type="match status" value="1"/>
</dbReference>
<sequence length="195" mass="21548">MTLHTTYPWEAPATGTAAAMATQMEMCVPTLETPRLTLRSIRLTDFETFYGILSSERAAYMDGPFDRDEAWFEFTQCVSGWMLRGVGYFAIVKRDTGAILGFVGLGMEFGDQEHELGYFLTEEAEGNGYATDAAEAVRDFGLGQQGLLSLVSYVDPANTSAAAVAERLGAKRDTQSEELFAEPVQIWRHKLEAYA</sequence>
<keyword evidence="3" id="KW-1185">Reference proteome</keyword>
<comment type="caution">
    <text evidence="2">The sequence shown here is derived from an EMBL/GenBank/DDBJ whole genome shotgun (WGS) entry which is preliminary data.</text>
</comment>
<dbReference type="Pfam" id="PF13302">
    <property type="entry name" value="Acetyltransf_3"/>
    <property type="match status" value="1"/>
</dbReference>
<accession>A0ABY1P5Z8</accession>
<dbReference type="PANTHER" id="PTHR43792">
    <property type="entry name" value="GNAT FAMILY, PUTATIVE (AFU_ORTHOLOGUE AFUA_3G00765)-RELATED-RELATED"/>
    <property type="match status" value="1"/>
</dbReference>
<dbReference type="InterPro" id="IPR000182">
    <property type="entry name" value="GNAT_dom"/>
</dbReference>
<name>A0ABY1P5Z8_9RHOB</name>
<feature type="domain" description="N-acetyltransferase" evidence="1">
    <location>
        <begin position="36"/>
        <end position="192"/>
    </location>
</feature>
<dbReference type="RefSeq" id="WP_283426769.1">
    <property type="nucleotide sequence ID" value="NZ_FXTY01000005.1"/>
</dbReference>
<dbReference type="Proteomes" id="UP001157961">
    <property type="component" value="Unassembled WGS sequence"/>
</dbReference>
<evidence type="ECO:0000259" key="1">
    <source>
        <dbReference type="PROSITE" id="PS51186"/>
    </source>
</evidence>
<dbReference type="InterPro" id="IPR051531">
    <property type="entry name" value="N-acetyltransferase"/>
</dbReference>